<accession>A0A7X0HTB4</accession>
<comment type="caution">
    <text evidence="1">The sequence shown here is derived from an EMBL/GenBank/DDBJ whole genome shotgun (WGS) entry which is preliminary data.</text>
</comment>
<name>A0A7X0HTB4_9BACI</name>
<protein>
    <submittedName>
        <fullName evidence="1">Uncharacterized protein YecA (UPF0149 family)</fullName>
    </submittedName>
</protein>
<dbReference type="AlphaFoldDB" id="A0A7X0HTB4"/>
<dbReference type="RefSeq" id="WP_184525056.1">
    <property type="nucleotide sequence ID" value="NZ_JACHGK010000005.1"/>
</dbReference>
<organism evidence="1 2">
    <name type="scientific">Bacillus benzoevorans</name>
    <dbReference type="NCBI Taxonomy" id="1456"/>
    <lineage>
        <taxon>Bacteria</taxon>
        <taxon>Bacillati</taxon>
        <taxon>Bacillota</taxon>
        <taxon>Bacilli</taxon>
        <taxon>Bacillales</taxon>
        <taxon>Bacillaceae</taxon>
        <taxon>Bacillus</taxon>
    </lineage>
</organism>
<evidence type="ECO:0000313" key="1">
    <source>
        <dbReference type="EMBL" id="MBB6445221.1"/>
    </source>
</evidence>
<keyword evidence="2" id="KW-1185">Reference proteome</keyword>
<reference evidence="1 2" key="1">
    <citation type="submission" date="2020-08" db="EMBL/GenBank/DDBJ databases">
        <title>Genomic Encyclopedia of Type Strains, Phase IV (KMG-IV): sequencing the most valuable type-strain genomes for metagenomic binning, comparative biology and taxonomic classification.</title>
        <authorList>
            <person name="Goeker M."/>
        </authorList>
    </citation>
    <scope>NUCLEOTIDE SEQUENCE [LARGE SCALE GENOMIC DNA]</scope>
    <source>
        <strain evidence="1 2">DSM 5391</strain>
    </source>
</reference>
<dbReference type="EMBL" id="JACHGK010000005">
    <property type="protein sequence ID" value="MBB6445221.1"/>
    <property type="molecule type" value="Genomic_DNA"/>
</dbReference>
<dbReference type="Proteomes" id="UP000531594">
    <property type="component" value="Unassembled WGS sequence"/>
</dbReference>
<sequence>MSNQKPPKTELIVCSVKSELQAAQVTKICQDYGIQSIIKLKPYADISELKKTLKAKLKNRLYEPCPCGKGKKFKFCCYDDILNIKLYE</sequence>
<dbReference type="SUPFAM" id="SSF103642">
    <property type="entry name" value="Sec-C motif"/>
    <property type="match status" value="1"/>
</dbReference>
<evidence type="ECO:0000313" key="2">
    <source>
        <dbReference type="Proteomes" id="UP000531594"/>
    </source>
</evidence>
<proteinExistence type="predicted"/>
<gene>
    <name evidence="1" type="ORF">HNR53_001839</name>
</gene>